<dbReference type="Gene3D" id="3.40.50.1820">
    <property type="entry name" value="alpha/beta hydrolase"/>
    <property type="match status" value="1"/>
</dbReference>
<dbReference type="Pfam" id="PF00561">
    <property type="entry name" value="Abhydrolase_1"/>
    <property type="match status" value="1"/>
</dbReference>
<dbReference type="GO" id="GO:0016787">
    <property type="term" value="F:hydrolase activity"/>
    <property type="evidence" value="ECO:0007669"/>
    <property type="project" value="UniProtKB-KW"/>
</dbReference>
<evidence type="ECO:0000256" key="1">
    <source>
        <dbReference type="ARBA" id="ARBA00022801"/>
    </source>
</evidence>
<dbReference type="Proteomes" id="UP000322244">
    <property type="component" value="Unassembled WGS sequence"/>
</dbReference>
<proteinExistence type="predicted"/>
<protein>
    <submittedName>
        <fullName evidence="3">Alpha/beta fold hydrolase</fullName>
    </submittedName>
</protein>
<evidence type="ECO:0000313" key="3">
    <source>
        <dbReference type="EMBL" id="KAA0025101.1"/>
    </source>
</evidence>
<dbReference type="AlphaFoldDB" id="A0A5A7SLI1"/>
<dbReference type="SUPFAM" id="SSF53474">
    <property type="entry name" value="alpha/beta-Hydrolases"/>
    <property type="match status" value="1"/>
</dbReference>
<sequence>MTVSNGDIDVAVFERGNPNGPVLILMHGWPDTHHLWDRVAPLLADRFRVIGFDNRGAGASTVPDDVDAYRIEELAGDLFAVIDAVSPHARVHVLAHDWGSVVGWEAVVDPRAEDRIASFTSVSGPNLDQLGVWARRRLFSGSPSGIAKAARQLVASAYTVAFQVPGLPVPVLKVLAPRWAQFLSYFDGMDPSVVHTAETLPSDIVSCLKLYRANIRGRLGSPDIRSTDVPVQLIVGTGDRAVLPIVYEDAGEWASNLRRRDIAARHWSPLSHPADVARLTAEFIGDLVPAGSRAESL</sequence>
<feature type="domain" description="AB hydrolase-1" evidence="2">
    <location>
        <begin position="21"/>
        <end position="273"/>
    </location>
</feature>
<dbReference type="PRINTS" id="PR00412">
    <property type="entry name" value="EPOXHYDRLASE"/>
</dbReference>
<accession>A0A5A7SLI1</accession>
<comment type="caution">
    <text evidence="3">The sequence shown here is derived from an EMBL/GenBank/DDBJ whole genome shotgun (WGS) entry which is preliminary data.</text>
</comment>
<name>A0A5A7SLI1_9NOCA</name>
<keyword evidence="4" id="KW-1185">Reference proteome</keyword>
<gene>
    <name evidence="3" type="ORF">FOY51_03290</name>
</gene>
<dbReference type="EMBL" id="VLNY01000001">
    <property type="protein sequence ID" value="KAA0025101.1"/>
    <property type="molecule type" value="Genomic_DNA"/>
</dbReference>
<evidence type="ECO:0000313" key="4">
    <source>
        <dbReference type="Proteomes" id="UP000322244"/>
    </source>
</evidence>
<dbReference type="OrthoDB" id="4220752at2"/>
<dbReference type="InterPro" id="IPR000073">
    <property type="entry name" value="AB_hydrolase_1"/>
</dbReference>
<keyword evidence="1 3" id="KW-0378">Hydrolase</keyword>
<reference evidence="3 4" key="1">
    <citation type="submission" date="2019-07" db="EMBL/GenBank/DDBJ databases">
        <title>Rhodococcus cavernicolus sp. nov., isolated from a cave.</title>
        <authorList>
            <person name="Lee S.D."/>
        </authorList>
    </citation>
    <scope>NUCLEOTIDE SEQUENCE [LARGE SCALE GENOMIC DNA]</scope>
    <source>
        <strain evidence="3 4">C1-24</strain>
    </source>
</reference>
<dbReference type="PANTHER" id="PTHR43329">
    <property type="entry name" value="EPOXIDE HYDROLASE"/>
    <property type="match status" value="1"/>
</dbReference>
<evidence type="ECO:0000259" key="2">
    <source>
        <dbReference type="Pfam" id="PF00561"/>
    </source>
</evidence>
<dbReference type="InterPro" id="IPR000639">
    <property type="entry name" value="Epox_hydrolase-like"/>
</dbReference>
<dbReference type="InterPro" id="IPR029058">
    <property type="entry name" value="AB_hydrolase_fold"/>
</dbReference>
<organism evidence="3 4">
    <name type="scientific">Antrihabitans cavernicola</name>
    <dbReference type="NCBI Taxonomy" id="2495913"/>
    <lineage>
        <taxon>Bacteria</taxon>
        <taxon>Bacillati</taxon>
        <taxon>Actinomycetota</taxon>
        <taxon>Actinomycetes</taxon>
        <taxon>Mycobacteriales</taxon>
        <taxon>Nocardiaceae</taxon>
        <taxon>Antrihabitans</taxon>
    </lineage>
</organism>